<protein>
    <recommendedName>
        <fullName evidence="3">DUF928 domain-containing protein</fullName>
    </recommendedName>
</protein>
<dbReference type="Proteomes" id="UP001050975">
    <property type="component" value="Unassembled WGS sequence"/>
</dbReference>
<evidence type="ECO:0000313" key="1">
    <source>
        <dbReference type="EMBL" id="GET40661.1"/>
    </source>
</evidence>
<comment type="caution">
    <text evidence="1">The sequence shown here is derived from an EMBL/GenBank/DDBJ whole genome shotgun (WGS) entry which is preliminary data.</text>
</comment>
<reference evidence="1" key="1">
    <citation type="submission" date="2019-10" db="EMBL/GenBank/DDBJ databases">
        <title>Draft genome sequece of Microseira wollei NIES-4236.</title>
        <authorList>
            <person name="Yamaguchi H."/>
            <person name="Suzuki S."/>
            <person name="Kawachi M."/>
        </authorList>
    </citation>
    <scope>NUCLEOTIDE SEQUENCE</scope>
    <source>
        <strain evidence="1">NIES-4236</strain>
    </source>
</reference>
<dbReference type="InterPro" id="IPR010328">
    <property type="entry name" value="DUF928"/>
</dbReference>
<evidence type="ECO:0000313" key="2">
    <source>
        <dbReference type="Proteomes" id="UP001050975"/>
    </source>
</evidence>
<sequence>MSLQDQEGNPFYKVTVKVPASSGTIAITLPAEAPELPIGKNYLWYFAPIEPNGMLRPDNYAVVGWVKRVESTVNEQALASSPVELATAYAKAGIWYDTLKVLADAQRSAPNNQTFVKEWGDLVNYPH</sequence>
<gene>
    <name evidence="1" type="ORF">MiSe_54720</name>
</gene>
<keyword evidence="2" id="KW-1185">Reference proteome</keyword>
<dbReference type="EMBL" id="BLAY01000096">
    <property type="protein sequence ID" value="GET40661.1"/>
    <property type="molecule type" value="Genomic_DNA"/>
</dbReference>
<name>A0AAV3XIW4_9CYAN</name>
<dbReference type="Pfam" id="PF06051">
    <property type="entry name" value="DUF928"/>
    <property type="match status" value="1"/>
</dbReference>
<dbReference type="RefSeq" id="WP_307731550.1">
    <property type="nucleotide sequence ID" value="NZ_BLAY01000096.1"/>
</dbReference>
<proteinExistence type="predicted"/>
<accession>A0AAV3XIW4</accession>
<evidence type="ECO:0008006" key="3">
    <source>
        <dbReference type="Google" id="ProtNLM"/>
    </source>
</evidence>
<dbReference type="AlphaFoldDB" id="A0AAV3XIW4"/>
<organism evidence="1 2">
    <name type="scientific">Microseira wollei NIES-4236</name>
    <dbReference type="NCBI Taxonomy" id="2530354"/>
    <lineage>
        <taxon>Bacteria</taxon>
        <taxon>Bacillati</taxon>
        <taxon>Cyanobacteriota</taxon>
        <taxon>Cyanophyceae</taxon>
        <taxon>Oscillatoriophycideae</taxon>
        <taxon>Aerosakkonematales</taxon>
        <taxon>Aerosakkonemataceae</taxon>
        <taxon>Microseira</taxon>
    </lineage>
</organism>